<dbReference type="CDD" id="cd00619">
    <property type="entry name" value="Terminator_NusB"/>
    <property type="match status" value="1"/>
</dbReference>
<dbReference type="InterPro" id="IPR035926">
    <property type="entry name" value="NusB-like_sf"/>
</dbReference>
<evidence type="ECO:0000256" key="6">
    <source>
        <dbReference type="HAMAP-Rule" id="MF_00073"/>
    </source>
</evidence>
<dbReference type="RefSeq" id="WP_211421331.1">
    <property type="nucleotide sequence ID" value="NZ_CP072642.1"/>
</dbReference>
<evidence type="ECO:0000256" key="5">
    <source>
        <dbReference type="ARBA" id="ARBA00023163"/>
    </source>
</evidence>
<name>A0ABX8AX66_9BACT</name>
<evidence type="ECO:0000313" key="9">
    <source>
        <dbReference type="Proteomes" id="UP000677668"/>
    </source>
</evidence>
<feature type="domain" description="NusB/RsmB/TIM44" evidence="7">
    <location>
        <begin position="5"/>
        <end position="136"/>
    </location>
</feature>
<evidence type="ECO:0000256" key="2">
    <source>
        <dbReference type="ARBA" id="ARBA00022814"/>
    </source>
</evidence>
<keyword evidence="5 6" id="KW-0804">Transcription</keyword>
<dbReference type="PANTHER" id="PTHR11078:SF3">
    <property type="entry name" value="ANTITERMINATION NUSB DOMAIN-CONTAINING PROTEIN"/>
    <property type="match status" value="1"/>
</dbReference>
<accession>A0ABX8AX66</accession>
<reference evidence="8 9" key="1">
    <citation type="submission" date="2021-03" db="EMBL/GenBank/DDBJ databases">
        <title>Genomic and phenotypic characterization of Chloracidobacterium isolates provides evidence for multiple species.</title>
        <authorList>
            <person name="Saini M.K."/>
            <person name="Costas A.M.G."/>
            <person name="Tank M."/>
            <person name="Bryant D.A."/>
        </authorList>
    </citation>
    <scope>NUCLEOTIDE SEQUENCE [LARGE SCALE GENOMIC DNA]</scope>
    <source>
        <strain evidence="8 9">N</strain>
    </source>
</reference>
<gene>
    <name evidence="6 8" type="primary">nusB</name>
    <name evidence="8" type="ORF">J8C05_05745</name>
</gene>
<dbReference type="HAMAP" id="MF_00073">
    <property type="entry name" value="NusB"/>
    <property type="match status" value="1"/>
</dbReference>
<dbReference type="InterPro" id="IPR006027">
    <property type="entry name" value="NusB_RsmB_TIM44"/>
</dbReference>
<dbReference type="NCBIfam" id="TIGR01951">
    <property type="entry name" value="nusB"/>
    <property type="match status" value="1"/>
</dbReference>
<evidence type="ECO:0000259" key="7">
    <source>
        <dbReference type="Pfam" id="PF01029"/>
    </source>
</evidence>
<evidence type="ECO:0000256" key="4">
    <source>
        <dbReference type="ARBA" id="ARBA00023015"/>
    </source>
</evidence>
<keyword evidence="2 6" id="KW-0889">Transcription antitermination</keyword>
<organism evidence="8 9">
    <name type="scientific">Chloracidobacterium sp. N</name>
    <dbReference type="NCBI Taxonomy" id="2821540"/>
    <lineage>
        <taxon>Bacteria</taxon>
        <taxon>Pseudomonadati</taxon>
        <taxon>Acidobacteriota</taxon>
        <taxon>Terriglobia</taxon>
        <taxon>Terriglobales</taxon>
        <taxon>Acidobacteriaceae</taxon>
        <taxon>Chloracidobacterium</taxon>
        <taxon>Chloracidobacterium aggregatum</taxon>
    </lineage>
</organism>
<dbReference type="Gene3D" id="1.10.940.10">
    <property type="entry name" value="NusB-like"/>
    <property type="match status" value="1"/>
</dbReference>
<dbReference type="Proteomes" id="UP000677668">
    <property type="component" value="Chromosome 1"/>
</dbReference>
<keyword evidence="4 6" id="KW-0805">Transcription regulation</keyword>
<dbReference type="Pfam" id="PF01029">
    <property type="entry name" value="NusB"/>
    <property type="match status" value="1"/>
</dbReference>
<comment type="function">
    <text evidence="6">Involved in transcription antitermination. Required for transcription of ribosomal RNA (rRNA) genes. Binds specifically to the boxA antiterminator sequence of the ribosomal RNA (rrn) operons.</text>
</comment>
<dbReference type="SUPFAM" id="SSF48013">
    <property type="entry name" value="NusB-like"/>
    <property type="match status" value="1"/>
</dbReference>
<dbReference type="InterPro" id="IPR011605">
    <property type="entry name" value="NusB_fam"/>
</dbReference>
<dbReference type="EMBL" id="CP072642">
    <property type="protein sequence ID" value="QUV92897.1"/>
    <property type="molecule type" value="Genomic_DNA"/>
</dbReference>
<proteinExistence type="inferred from homology"/>
<keyword evidence="9" id="KW-1185">Reference proteome</keyword>
<keyword evidence="3 6" id="KW-0694">RNA-binding</keyword>
<sequence length="156" mass="17898">MGSRRRARECALQMLFQYDLSQPSLDDLFESYWNELTELKEEHQEKVPAFANRIVTGVITCLSDIDLIISRHAERWRISRMAAVDRNILRLAVYEFLHEPDTPRAVVINEALEIARRFSTPEATQFINGILDAIKRELDETGAPPLRPASLPPAPR</sequence>
<dbReference type="PANTHER" id="PTHR11078">
    <property type="entry name" value="N UTILIZATION SUBSTANCE PROTEIN B-RELATED"/>
    <property type="match status" value="1"/>
</dbReference>
<evidence type="ECO:0000256" key="1">
    <source>
        <dbReference type="ARBA" id="ARBA00005952"/>
    </source>
</evidence>
<protein>
    <recommendedName>
        <fullName evidence="6">Transcription antitermination protein NusB</fullName>
    </recommendedName>
    <alternativeName>
        <fullName evidence="6">Antitermination factor NusB</fullName>
    </alternativeName>
</protein>
<comment type="similarity">
    <text evidence="1 6">Belongs to the NusB family.</text>
</comment>
<evidence type="ECO:0000313" key="8">
    <source>
        <dbReference type="EMBL" id="QUV92897.1"/>
    </source>
</evidence>
<evidence type="ECO:0000256" key="3">
    <source>
        <dbReference type="ARBA" id="ARBA00022884"/>
    </source>
</evidence>